<gene>
    <name evidence="3" type="ORF">PG986_012996</name>
</gene>
<keyword evidence="2" id="KW-0732">Signal</keyword>
<name>A0ABR1Q1M0_9PEZI</name>
<evidence type="ECO:0000313" key="4">
    <source>
        <dbReference type="Proteomes" id="UP001391051"/>
    </source>
</evidence>
<reference evidence="3 4" key="1">
    <citation type="submission" date="2023-01" db="EMBL/GenBank/DDBJ databases">
        <title>Analysis of 21 Apiospora genomes using comparative genomics revels a genus with tremendous synthesis potential of carbohydrate active enzymes and secondary metabolites.</title>
        <authorList>
            <person name="Sorensen T."/>
        </authorList>
    </citation>
    <scope>NUCLEOTIDE SEQUENCE [LARGE SCALE GENOMIC DNA]</scope>
    <source>
        <strain evidence="3 4">CBS 24483</strain>
    </source>
</reference>
<evidence type="ECO:0000256" key="2">
    <source>
        <dbReference type="SAM" id="SignalP"/>
    </source>
</evidence>
<evidence type="ECO:0000256" key="1">
    <source>
        <dbReference type="SAM" id="MobiDB-lite"/>
    </source>
</evidence>
<dbReference type="RefSeq" id="XP_066695914.1">
    <property type="nucleotide sequence ID" value="XM_066849218.1"/>
</dbReference>
<accession>A0ABR1Q1M0</accession>
<feature type="chain" id="PRO_5045908743" evidence="2">
    <location>
        <begin position="18"/>
        <end position="123"/>
    </location>
</feature>
<dbReference type="EMBL" id="JAQQWE010000008">
    <property type="protein sequence ID" value="KAK7943883.1"/>
    <property type="molecule type" value="Genomic_DNA"/>
</dbReference>
<comment type="caution">
    <text evidence="3">The sequence shown here is derived from an EMBL/GenBank/DDBJ whole genome shotgun (WGS) entry which is preliminary data.</text>
</comment>
<feature type="region of interest" description="Disordered" evidence="1">
    <location>
        <begin position="40"/>
        <end position="63"/>
    </location>
</feature>
<protein>
    <submittedName>
        <fullName evidence="3">Uncharacterized protein</fullName>
    </submittedName>
</protein>
<evidence type="ECO:0000313" key="3">
    <source>
        <dbReference type="EMBL" id="KAK7943883.1"/>
    </source>
</evidence>
<feature type="signal peptide" evidence="2">
    <location>
        <begin position="1"/>
        <end position="17"/>
    </location>
</feature>
<keyword evidence="4" id="KW-1185">Reference proteome</keyword>
<organism evidence="3 4">
    <name type="scientific">Apiospora aurea</name>
    <dbReference type="NCBI Taxonomy" id="335848"/>
    <lineage>
        <taxon>Eukaryota</taxon>
        <taxon>Fungi</taxon>
        <taxon>Dikarya</taxon>
        <taxon>Ascomycota</taxon>
        <taxon>Pezizomycotina</taxon>
        <taxon>Sordariomycetes</taxon>
        <taxon>Xylariomycetidae</taxon>
        <taxon>Amphisphaeriales</taxon>
        <taxon>Apiosporaceae</taxon>
        <taxon>Apiospora</taxon>
    </lineage>
</organism>
<dbReference type="GeneID" id="92082280"/>
<sequence>MRSQTLVIMALATLSLGLSVPKRDSSSELDAILAALEQNNPGDAAAARPASDENNPSKRQLDDADVASILAALQGTDSADAAAAAGQVKAPDKRATNEELAAILDALEKNNPEDAAEADAVLP</sequence>
<dbReference type="Proteomes" id="UP001391051">
    <property type="component" value="Unassembled WGS sequence"/>
</dbReference>
<proteinExistence type="predicted"/>